<dbReference type="PROSITE" id="PS50053">
    <property type="entry name" value="UBIQUITIN_2"/>
    <property type="match status" value="1"/>
</dbReference>
<dbReference type="InterPro" id="IPR025086">
    <property type="entry name" value="SDE2/SF3A3_SAP"/>
</dbReference>
<gene>
    <name evidence="11" type="ORF">Cgig2_031074</name>
</gene>
<keyword evidence="7" id="KW-0539">Nucleus</keyword>
<dbReference type="Pfam" id="PF00240">
    <property type="entry name" value="ubiquitin"/>
    <property type="match status" value="1"/>
</dbReference>
<dbReference type="InterPro" id="IPR000626">
    <property type="entry name" value="Ubiquitin-like_dom"/>
</dbReference>
<evidence type="ECO:0000256" key="9">
    <source>
        <dbReference type="SAM" id="MobiDB-lite"/>
    </source>
</evidence>
<organism evidence="11 12">
    <name type="scientific">Carnegiea gigantea</name>
    <dbReference type="NCBI Taxonomy" id="171969"/>
    <lineage>
        <taxon>Eukaryota</taxon>
        <taxon>Viridiplantae</taxon>
        <taxon>Streptophyta</taxon>
        <taxon>Embryophyta</taxon>
        <taxon>Tracheophyta</taxon>
        <taxon>Spermatophyta</taxon>
        <taxon>Magnoliopsida</taxon>
        <taxon>eudicotyledons</taxon>
        <taxon>Gunneridae</taxon>
        <taxon>Pentapetalae</taxon>
        <taxon>Caryophyllales</taxon>
        <taxon>Cactineae</taxon>
        <taxon>Cactaceae</taxon>
        <taxon>Cactoideae</taxon>
        <taxon>Echinocereeae</taxon>
        <taxon>Carnegiea</taxon>
    </lineage>
</organism>
<comment type="caution">
    <text evidence="11">The sequence shown here is derived from an EMBL/GenBank/DDBJ whole genome shotgun (WGS) entry which is preliminary data.</text>
</comment>
<dbReference type="OrthoDB" id="547031at2759"/>
<comment type="subcellular location">
    <subcellularLocation>
        <location evidence="2">Cytoplasm</location>
    </subcellularLocation>
    <subcellularLocation>
        <location evidence="1">Nucleus</location>
    </subcellularLocation>
</comment>
<evidence type="ECO:0000313" key="12">
    <source>
        <dbReference type="Proteomes" id="UP001153076"/>
    </source>
</evidence>
<feature type="compositionally biased region" description="Polar residues" evidence="9">
    <location>
        <begin position="395"/>
        <end position="407"/>
    </location>
</feature>
<evidence type="ECO:0000256" key="5">
    <source>
        <dbReference type="ARBA" id="ARBA00022664"/>
    </source>
</evidence>
<evidence type="ECO:0000256" key="1">
    <source>
        <dbReference type="ARBA" id="ARBA00004123"/>
    </source>
</evidence>
<dbReference type="CDD" id="cd17039">
    <property type="entry name" value="Ubl_ubiquitin_like"/>
    <property type="match status" value="1"/>
</dbReference>
<dbReference type="GO" id="GO:0008380">
    <property type="term" value="P:RNA splicing"/>
    <property type="evidence" value="ECO:0007669"/>
    <property type="project" value="UniProtKB-KW"/>
</dbReference>
<evidence type="ECO:0000259" key="10">
    <source>
        <dbReference type="PROSITE" id="PS50053"/>
    </source>
</evidence>
<dbReference type="Gene3D" id="3.10.20.90">
    <property type="entry name" value="Phosphatidylinositol 3-kinase Catalytic Subunit, Chain A, domain 1"/>
    <property type="match status" value="1"/>
</dbReference>
<dbReference type="PANTHER" id="PTHR12786:SF1">
    <property type="entry name" value="SPLICING REGULATOR SDE2"/>
    <property type="match status" value="1"/>
</dbReference>
<dbReference type="InterPro" id="IPR053822">
    <property type="entry name" value="SDE2-like_dom"/>
</dbReference>
<dbReference type="GO" id="GO:0005634">
    <property type="term" value="C:nucleus"/>
    <property type="evidence" value="ECO:0007669"/>
    <property type="project" value="UniProtKB-SubCell"/>
</dbReference>
<keyword evidence="8" id="KW-0131">Cell cycle</keyword>
<dbReference type="PANTHER" id="PTHR12786">
    <property type="entry name" value="SPLICING FACTOR SF3A-RELATED"/>
    <property type="match status" value="1"/>
</dbReference>
<comment type="similarity">
    <text evidence="3">Belongs to the SDE2 family.</text>
</comment>
<dbReference type="Pfam" id="PF13297">
    <property type="entry name" value="SDE2_2C"/>
    <property type="match status" value="1"/>
</dbReference>
<dbReference type="GO" id="GO:0006397">
    <property type="term" value="P:mRNA processing"/>
    <property type="evidence" value="ECO:0007669"/>
    <property type="project" value="UniProtKB-KW"/>
</dbReference>
<feature type="compositionally biased region" description="Acidic residues" evidence="9">
    <location>
        <begin position="227"/>
        <end position="243"/>
    </location>
</feature>
<evidence type="ECO:0000256" key="4">
    <source>
        <dbReference type="ARBA" id="ARBA00022490"/>
    </source>
</evidence>
<dbReference type="SUPFAM" id="SSF54236">
    <property type="entry name" value="Ubiquitin-like"/>
    <property type="match status" value="1"/>
</dbReference>
<evidence type="ECO:0000256" key="8">
    <source>
        <dbReference type="ARBA" id="ARBA00023306"/>
    </source>
</evidence>
<reference evidence="11" key="1">
    <citation type="submission" date="2022-04" db="EMBL/GenBank/DDBJ databases">
        <title>Carnegiea gigantea Genome sequencing and assembly v2.</title>
        <authorList>
            <person name="Copetti D."/>
            <person name="Sanderson M.J."/>
            <person name="Burquez A."/>
            <person name="Wojciechowski M.F."/>
        </authorList>
    </citation>
    <scope>NUCLEOTIDE SEQUENCE</scope>
    <source>
        <strain evidence="11">SGP5-SGP5p</strain>
        <tissue evidence="11">Aerial part</tissue>
    </source>
</reference>
<keyword evidence="12" id="KW-1185">Reference proteome</keyword>
<keyword evidence="6" id="KW-0508">mRNA splicing</keyword>
<proteinExistence type="inferred from homology"/>
<evidence type="ECO:0000256" key="3">
    <source>
        <dbReference type="ARBA" id="ARBA00008726"/>
    </source>
</evidence>
<dbReference type="InterPro" id="IPR029071">
    <property type="entry name" value="Ubiquitin-like_domsf"/>
</dbReference>
<keyword evidence="5" id="KW-0507">mRNA processing</keyword>
<evidence type="ECO:0000256" key="7">
    <source>
        <dbReference type="ARBA" id="ARBA00023242"/>
    </source>
</evidence>
<dbReference type="GO" id="GO:0005737">
    <property type="term" value="C:cytoplasm"/>
    <property type="evidence" value="ECO:0007669"/>
    <property type="project" value="UniProtKB-SubCell"/>
</dbReference>
<evidence type="ECO:0000256" key="6">
    <source>
        <dbReference type="ARBA" id="ARBA00023187"/>
    </source>
</evidence>
<feature type="compositionally biased region" description="Polar residues" evidence="9">
    <location>
        <begin position="358"/>
        <end position="374"/>
    </location>
</feature>
<dbReference type="AlphaFoldDB" id="A0A9Q1KD70"/>
<evidence type="ECO:0000256" key="2">
    <source>
        <dbReference type="ARBA" id="ARBA00004496"/>
    </source>
</evidence>
<keyword evidence="4" id="KW-0963">Cytoplasm</keyword>
<evidence type="ECO:0000313" key="11">
    <source>
        <dbReference type="EMBL" id="KAJ8440657.1"/>
    </source>
</evidence>
<feature type="region of interest" description="Disordered" evidence="9">
    <location>
        <begin position="224"/>
        <end position="407"/>
    </location>
</feature>
<dbReference type="EMBL" id="JAKOGI010000186">
    <property type="protein sequence ID" value="KAJ8440657.1"/>
    <property type="molecule type" value="Genomic_DNA"/>
</dbReference>
<dbReference type="InterPro" id="IPR051421">
    <property type="entry name" value="RNA_Proc_DNA_Dmg_Regulator"/>
</dbReference>
<dbReference type="Proteomes" id="UP001153076">
    <property type="component" value="Unassembled WGS sequence"/>
</dbReference>
<dbReference type="Pfam" id="PF22782">
    <property type="entry name" value="SDE2"/>
    <property type="match status" value="1"/>
</dbReference>
<name>A0A9Q1KD70_9CARY</name>
<accession>A0A9Q1KD70</accession>
<feature type="compositionally biased region" description="Low complexity" evidence="9">
    <location>
        <begin position="293"/>
        <end position="302"/>
    </location>
</feature>
<sequence>MLETNFIQVFIKLLDNKTLTLQFHAHQTLSTQSIKRQIETLTQIPTQSQTLTLNGRFLSNSTAIRPQSVNLSTIYLTLPLLGGKGGFGSLLRGAATKAGQKKTNNFDACRDMSGRRLRHVNAEKRLEEWKAGEEERRLEKVAEDYLKKMAKKGKGGKKEEGAEKYVEKYREESARCVEEVEKSVRESVAELLAAGKKRKLMEKLKGKEGVDAKKMKIWMGKRKLGESDTDISDEDDPSDSSDSENEKSVVIDNGNQSDSSKDGSSGSVSVPQVNGVQHAGGSSDSGSDDGKETAAGANTAPGGTIGSNVNENEDGPVYMSLDAEKNTMNPVEKFSAEMVSNPAEILAERDVNEVDGQPPSTSSLKEQDGPQLSTAVPECHEPSESNAASSDKGATENSNGLDVSQPLNFDDYTSAAELEVLGMERLKSELQARGLKCGGTLQERAARLFLLKTTPVEKLPKKLLAKK</sequence>
<feature type="domain" description="Ubiquitin-like" evidence="10">
    <location>
        <begin position="7"/>
        <end position="83"/>
    </location>
</feature>
<protein>
    <recommendedName>
        <fullName evidence="10">Ubiquitin-like domain-containing protein</fullName>
    </recommendedName>
</protein>